<dbReference type="Proteomes" id="UP001597349">
    <property type="component" value="Unassembled WGS sequence"/>
</dbReference>
<organism evidence="2 3">
    <name type="scientific">Mesorhizobium calcicola</name>
    <dbReference type="NCBI Taxonomy" id="1300310"/>
    <lineage>
        <taxon>Bacteria</taxon>
        <taxon>Pseudomonadati</taxon>
        <taxon>Pseudomonadota</taxon>
        <taxon>Alphaproteobacteria</taxon>
        <taxon>Hyphomicrobiales</taxon>
        <taxon>Phyllobacteriaceae</taxon>
        <taxon>Mesorhizobium</taxon>
    </lineage>
</organism>
<dbReference type="GO" id="GO:0016740">
    <property type="term" value="F:transferase activity"/>
    <property type="evidence" value="ECO:0007669"/>
    <property type="project" value="UniProtKB-KW"/>
</dbReference>
<accession>A0ABW4WQ28</accession>
<dbReference type="SUPFAM" id="SSF89796">
    <property type="entry name" value="CoA-transferase family III (CaiB/BaiF)"/>
    <property type="match status" value="1"/>
</dbReference>
<keyword evidence="2" id="KW-0808">Transferase</keyword>
<protein>
    <submittedName>
        <fullName evidence="2">CoA transferase</fullName>
    </submittedName>
</protein>
<evidence type="ECO:0000256" key="1">
    <source>
        <dbReference type="SAM" id="MobiDB-lite"/>
    </source>
</evidence>
<gene>
    <name evidence="2" type="ORF">ACFSQT_37680</name>
</gene>
<comment type="caution">
    <text evidence="2">The sequence shown here is derived from an EMBL/GenBank/DDBJ whole genome shotgun (WGS) entry which is preliminary data.</text>
</comment>
<proteinExistence type="predicted"/>
<feature type="compositionally biased region" description="Basic and acidic residues" evidence="1">
    <location>
        <begin position="1"/>
        <end position="15"/>
    </location>
</feature>
<name>A0ABW4WQ28_9HYPH</name>
<dbReference type="InterPro" id="IPR023606">
    <property type="entry name" value="CoA-Trfase_III_dom_1_sf"/>
</dbReference>
<dbReference type="EMBL" id="JBHUGY010000076">
    <property type="protein sequence ID" value="MFD2058611.1"/>
    <property type="molecule type" value="Genomic_DNA"/>
</dbReference>
<feature type="region of interest" description="Disordered" evidence="1">
    <location>
        <begin position="1"/>
        <end position="30"/>
    </location>
</feature>
<keyword evidence="3" id="KW-1185">Reference proteome</keyword>
<evidence type="ECO:0000313" key="3">
    <source>
        <dbReference type="Proteomes" id="UP001597349"/>
    </source>
</evidence>
<evidence type="ECO:0000313" key="2">
    <source>
        <dbReference type="EMBL" id="MFD2058611.1"/>
    </source>
</evidence>
<dbReference type="Pfam" id="PF02515">
    <property type="entry name" value="CoA_transf_3"/>
    <property type="match status" value="1"/>
</dbReference>
<sequence>MPARPDQHDRPDVRDPQTISRGMRLDLDDGHGNLLPSVRAPMVMSGTPLVYERPSPRLGEHTQEILAELEKSGQ</sequence>
<reference evidence="3" key="1">
    <citation type="journal article" date="2019" name="Int. J. Syst. Evol. Microbiol.">
        <title>The Global Catalogue of Microorganisms (GCM) 10K type strain sequencing project: providing services to taxonomists for standard genome sequencing and annotation.</title>
        <authorList>
            <consortium name="The Broad Institute Genomics Platform"/>
            <consortium name="The Broad Institute Genome Sequencing Center for Infectious Disease"/>
            <person name="Wu L."/>
            <person name="Ma J."/>
        </authorList>
    </citation>
    <scope>NUCLEOTIDE SEQUENCE [LARGE SCALE GENOMIC DNA]</scope>
    <source>
        <strain evidence="3">CGMCC 1.16226</strain>
    </source>
</reference>
<dbReference type="RefSeq" id="WP_379027077.1">
    <property type="nucleotide sequence ID" value="NZ_JBHUGY010000076.1"/>
</dbReference>
<dbReference type="Gene3D" id="3.40.50.10540">
    <property type="entry name" value="Crotonobetainyl-coa:carnitine coa-transferase, domain 1"/>
    <property type="match status" value="1"/>
</dbReference>
<dbReference type="InterPro" id="IPR003673">
    <property type="entry name" value="CoA-Trfase_fam_III"/>
</dbReference>